<dbReference type="InterPro" id="IPR053143">
    <property type="entry name" value="Arylsulfate_ST"/>
</dbReference>
<feature type="domain" description="Arylsulfotransferase N-terminal" evidence="2">
    <location>
        <begin position="123"/>
        <end position="207"/>
    </location>
</feature>
<name>A0A917GHK7_9MICC</name>
<sequence>MLQRSSACLVITILTGSVALTGAPAFAAEEVPATGGPPPSDSVVQAPATTPAVAPAVVPAAYELESEANKYPGTGANVYTLSVTRNGTPVDVDGFDPEVQQFVVTSLEALRYLGTSPEDPLLVLNPFGTNTTGVYARFATQGEGTLSYTVSAAGAEDFTRTAKDQDEDPSSFEGQLIGVVPGAENTVTGTWQPADGEAQEFSFTITAPPSNSAYRTSLGRTVEGDAEQLTEGLFAVVGLTRYPNHGPLFDNAGTLRAEFELDGYRMDRIEFYEDTMLTSVAPDRMARIDGLGRVVETYPLEGYGMHHDFVLGANGKVLILATETGTDSIEDVLLSLDLETGAYEKVVDFSDLLADYKALATPYATYSGVVTNDWLHLNSVDYSAAEDSVIVSARETSGILKVGDVHGTPVLEYVIGEADVWAGTSVEPFLLQKLGDFPDSGGQHSVVRHDDESLPDGQYRLTMFDNAHWQFKSRPQYAGRIPEGTSRVATGDPSLRSQYRTYLVDEGAGTYELVESFPVPYSAIVSNVQDLGGPLVINSGQAHTFAEYDAEHNLIARYDYAGQGYGSGDFAYRVLKYTFDDFWFREE</sequence>
<evidence type="ECO:0000256" key="1">
    <source>
        <dbReference type="SAM" id="SignalP"/>
    </source>
</evidence>
<organism evidence="3 4">
    <name type="scientific">Kocuria dechangensis</name>
    <dbReference type="NCBI Taxonomy" id="1176249"/>
    <lineage>
        <taxon>Bacteria</taxon>
        <taxon>Bacillati</taxon>
        <taxon>Actinomycetota</taxon>
        <taxon>Actinomycetes</taxon>
        <taxon>Micrococcales</taxon>
        <taxon>Micrococcaceae</taxon>
        <taxon>Kocuria</taxon>
    </lineage>
</organism>
<dbReference type="RefSeq" id="WP_188534373.1">
    <property type="nucleotide sequence ID" value="NZ_BMEQ01000002.1"/>
</dbReference>
<dbReference type="Pfam" id="PF17425">
    <property type="entry name" value="Arylsulfotran_N"/>
    <property type="match status" value="1"/>
</dbReference>
<reference evidence="3" key="2">
    <citation type="submission" date="2020-09" db="EMBL/GenBank/DDBJ databases">
        <authorList>
            <person name="Sun Q."/>
            <person name="Zhou Y."/>
        </authorList>
    </citation>
    <scope>NUCLEOTIDE SEQUENCE</scope>
    <source>
        <strain evidence="3">CGMCC 1.12187</strain>
    </source>
</reference>
<evidence type="ECO:0000313" key="3">
    <source>
        <dbReference type="EMBL" id="GGG46691.1"/>
    </source>
</evidence>
<dbReference type="InterPro" id="IPR035391">
    <property type="entry name" value="Arylsulfotran_N"/>
</dbReference>
<proteinExistence type="predicted"/>
<dbReference type="PANTHER" id="PTHR35340">
    <property type="entry name" value="PQQ ENZYME REPEAT PROTEIN-RELATED"/>
    <property type="match status" value="1"/>
</dbReference>
<reference evidence="3" key="1">
    <citation type="journal article" date="2014" name="Int. J. Syst. Evol. Microbiol.">
        <title>Complete genome sequence of Corynebacterium casei LMG S-19264T (=DSM 44701T), isolated from a smear-ripened cheese.</title>
        <authorList>
            <consortium name="US DOE Joint Genome Institute (JGI-PGF)"/>
            <person name="Walter F."/>
            <person name="Albersmeier A."/>
            <person name="Kalinowski J."/>
            <person name="Ruckert C."/>
        </authorList>
    </citation>
    <scope>NUCLEOTIDE SEQUENCE</scope>
    <source>
        <strain evidence="3">CGMCC 1.12187</strain>
    </source>
</reference>
<keyword evidence="1" id="KW-0732">Signal</keyword>
<protein>
    <recommendedName>
        <fullName evidence="2">Arylsulfotransferase N-terminal domain-containing protein</fullName>
    </recommendedName>
</protein>
<dbReference type="PANTHER" id="PTHR35340:SF5">
    <property type="entry name" value="ASST-DOMAIN-CONTAINING PROTEIN"/>
    <property type="match status" value="1"/>
</dbReference>
<dbReference type="EMBL" id="BMEQ01000002">
    <property type="protein sequence ID" value="GGG46691.1"/>
    <property type="molecule type" value="Genomic_DNA"/>
</dbReference>
<evidence type="ECO:0000259" key="2">
    <source>
        <dbReference type="Pfam" id="PF17425"/>
    </source>
</evidence>
<dbReference type="InterPro" id="IPR010262">
    <property type="entry name" value="Arylsulfotransferase_bact"/>
</dbReference>
<dbReference type="InterPro" id="IPR038477">
    <property type="entry name" value="ASST_N_sf"/>
</dbReference>
<comment type="caution">
    <text evidence="3">The sequence shown here is derived from an EMBL/GenBank/DDBJ whole genome shotgun (WGS) entry which is preliminary data.</text>
</comment>
<feature type="chain" id="PRO_5037433650" description="Arylsulfotransferase N-terminal domain-containing protein" evidence="1">
    <location>
        <begin position="28"/>
        <end position="587"/>
    </location>
</feature>
<gene>
    <name evidence="3" type="ORF">GCM10011374_06320</name>
</gene>
<evidence type="ECO:0000313" key="4">
    <source>
        <dbReference type="Proteomes" id="UP000638848"/>
    </source>
</evidence>
<dbReference type="AlphaFoldDB" id="A0A917GHK7"/>
<dbReference type="Pfam" id="PF05935">
    <property type="entry name" value="Arylsulfotrans"/>
    <property type="match status" value="1"/>
</dbReference>
<keyword evidence="4" id="KW-1185">Reference proteome</keyword>
<dbReference type="Gene3D" id="2.60.40.3100">
    <property type="entry name" value="Arylsulphate sulphotransferase monomer, N-terminal domain"/>
    <property type="match status" value="1"/>
</dbReference>
<accession>A0A917GHK7</accession>
<feature type="signal peptide" evidence="1">
    <location>
        <begin position="1"/>
        <end position="27"/>
    </location>
</feature>
<dbReference type="GO" id="GO:0004062">
    <property type="term" value="F:aryl sulfotransferase activity"/>
    <property type="evidence" value="ECO:0007669"/>
    <property type="project" value="InterPro"/>
</dbReference>
<dbReference type="Proteomes" id="UP000638848">
    <property type="component" value="Unassembled WGS sequence"/>
</dbReference>